<name>A0ABM7T452_9CLOT</name>
<evidence type="ECO:0008006" key="4">
    <source>
        <dbReference type="Google" id="ProtNLM"/>
    </source>
</evidence>
<evidence type="ECO:0000313" key="3">
    <source>
        <dbReference type="Proteomes" id="UP000824633"/>
    </source>
</evidence>
<proteinExistence type="predicted"/>
<protein>
    <recommendedName>
        <fullName evidence="4">DUF3073 domain-containing protein</fullName>
    </recommendedName>
</protein>
<gene>
    <name evidence="2" type="ORF">psyc5s11_17280</name>
</gene>
<feature type="compositionally biased region" description="Basic and acidic residues" evidence="1">
    <location>
        <begin position="30"/>
        <end position="46"/>
    </location>
</feature>
<accession>A0ABM7T452</accession>
<dbReference type="Proteomes" id="UP000824633">
    <property type="component" value="Chromosome"/>
</dbReference>
<organism evidence="2 3">
    <name type="scientific">Clostridium gelidum</name>
    <dbReference type="NCBI Taxonomy" id="704125"/>
    <lineage>
        <taxon>Bacteria</taxon>
        <taxon>Bacillati</taxon>
        <taxon>Bacillota</taxon>
        <taxon>Clostridia</taxon>
        <taxon>Eubacteriales</taxon>
        <taxon>Clostridiaceae</taxon>
        <taxon>Clostridium</taxon>
    </lineage>
</organism>
<feature type="region of interest" description="Disordered" evidence="1">
    <location>
        <begin position="1"/>
        <end position="46"/>
    </location>
</feature>
<keyword evidence="3" id="KW-1185">Reference proteome</keyword>
<dbReference type="RefSeq" id="WP_224037237.1">
    <property type="nucleotide sequence ID" value="NZ_AP024849.1"/>
</dbReference>
<sequence length="46" mass="5249">MANKRKVTKKQMASLGVKKTSNGDYTYIDPEDKTGSYKPVRNKENK</sequence>
<evidence type="ECO:0000313" key="2">
    <source>
        <dbReference type="EMBL" id="BCZ45661.1"/>
    </source>
</evidence>
<reference evidence="3" key="1">
    <citation type="submission" date="2021-07" db="EMBL/GenBank/DDBJ databases">
        <title>Complete genome sequencing of a Clostridium isolate.</title>
        <authorList>
            <person name="Ueki A."/>
            <person name="Tonouchi A."/>
        </authorList>
    </citation>
    <scope>NUCLEOTIDE SEQUENCE [LARGE SCALE GENOMIC DNA]</scope>
    <source>
        <strain evidence="3">C5S11</strain>
    </source>
</reference>
<dbReference type="EMBL" id="AP024849">
    <property type="protein sequence ID" value="BCZ45661.1"/>
    <property type="molecule type" value="Genomic_DNA"/>
</dbReference>
<evidence type="ECO:0000256" key="1">
    <source>
        <dbReference type="SAM" id="MobiDB-lite"/>
    </source>
</evidence>